<evidence type="ECO:0000313" key="2">
    <source>
        <dbReference type="Proteomes" id="UP000004756"/>
    </source>
</evidence>
<dbReference type="AlphaFoldDB" id="C0CUL8"/>
<dbReference type="EMBL" id="ACCJ01000030">
    <property type="protein sequence ID" value="EEG57218.1"/>
    <property type="molecule type" value="Genomic_DNA"/>
</dbReference>
<sequence length="41" mass="4878">MEYKPESRLFLKMRSFRTEPFPDNCLLCLIFPALSTGFYNT</sequence>
<evidence type="ECO:0000313" key="1">
    <source>
        <dbReference type="EMBL" id="EEG57218.1"/>
    </source>
</evidence>
<comment type="caution">
    <text evidence="1">The sequence shown here is derived from an EMBL/GenBank/DDBJ whole genome shotgun (WGS) entry which is preliminary data.</text>
</comment>
<proteinExistence type="predicted"/>
<keyword evidence="2" id="KW-1185">Reference proteome</keyword>
<dbReference type="Proteomes" id="UP000004756">
    <property type="component" value="Unassembled WGS sequence"/>
</dbReference>
<dbReference type="HOGENOM" id="CLU_3267785_0_0_9"/>
<reference evidence="1 2" key="1">
    <citation type="submission" date="2009-02" db="EMBL/GenBank/DDBJ databases">
        <title>Draft genome sequence of Clostridium asparagiforme (DSM 15981).</title>
        <authorList>
            <person name="Sudarsanam P."/>
            <person name="Ley R."/>
            <person name="Guruge J."/>
            <person name="Turnbaugh P.J."/>
            <person name="Mahowald M."/>
            <person name="Liep D."/>
            <person name="Gordon J."/>
        </authorList>
    </citation>
    <scope>NUCLEOTIDE SEQUENCE [LARGE SCALE GENOMIC DNA]</scope>
    <source>
        <strain evidence="1 2">DSM 15981</strain>
    </source>
</reference>
<organism evidence="1 2">
    <name type="scientific">[Clostridium] asparagiforme DSM 15981</name>
    <dbReference type="NCBI Taxonomy" id="518636"/>
    <lineage>
        <taxon>Bacteria</taxon>
        <taxon>Bacillati</taxon>
        <taxon>Bacillota</taxon>
        <taxon>Clostridia</taxon>
        <taxon>Lachnospirales</taxon>
        <taxon>Lachnospiraceae</taxon>
        <taxon>Enterocloster</taxon>
    </lineage>
</organism>
<protein>
    <submittedName>
        <fullName evidence="1">Uncharacterized protein</fullName>
    </submittedName>
</protein>
<accession>C0CUL8</accession>
<name>C0CUL8_9FIRM</name>
<gene>
    <name evidence="1" type="ORF">CLOSTASPAR_00710</name>
</gene>